<dbReference type="EMBL" id="CP022120">
    <property type="protein sequence ID" value="ASG55279.1"/>
    <property type="molecule type" value="Genomic_DNA"/>
</dbReference>
<name>A0A248KAH2_SALBN</name>
<reference evidence="1 2" key="1">
    <citation type="submission" date="2017-06" db="EMBL/GenBank/DDBJ databases">
        <title>Salmonella reference genomes for public health.</title>
        <authorList>
            <person name="Robertson J."/>
            <person name="Yoshida C."/>
            <person name="Gurnik S."/>
            <person name="Nash J."/>
        </authorList>
    </citation>
    <scope>NUCLEOTIDE SEQUENCE [LARGE SCALE GENOMIC DNA]</scope>
    <source>
        <strain evidence="1 2">SA19983605</strain>
    </source>
</reference>
<keyword evidence="2" id="KW-1185">Reference proteome</keyword>
<evidence type="ECO:0000313" key="1">
    <source>
        <dbReference type="EMBL" id="ASG55279.1"/>
    </source>
</evidence>
<protein>
    <submittedName>
        <fullName evidence="1">Uncharacterized protein</fullName>
    </submittedName>
</protein>
<dbReference type="Proteomes" id="UP000197991">
    <property type="component" value="Chromosome"/>
</dbReference>
<organism evidence="1 2">
    <name type="scientific">Salmonella bongori serovar 66:z41:- str. SA19983605</name>
    <dbReference type="NCBI Taxonomy" id="1243617"/>
    <lineage>
        <taxon>Bacteria</taxon>
        <taxon>Pseudomonadati</taxon>
        <taxon>Pseudomonadota</taxon>
        <taxon>Gammaproteobacteria</taxon>
        <taxon>Enterobacterales</taxon>
        <taxon>Enterobacteriaceae</taxon>
        <taxon>Salmonella</taxon>
    </lineage>
</organism>
<accession>A0A248KAH2</accession>
<sequence length="59" mass="7197">MSAVWKDVTRMRSREEKINEKNRNDTRALCLVNRCEYSSSRYSTTLFMIVCDDHEQWHR</sequence>
<proteinExistence type="predicted"/>
<gene>
    <name evidence="1" type="ORF">LFZ56_13885</name>
</gene>
<evidence type="ECO:0000313" key="2">
    <source>
        <dbReference type="Proteomes" id="UP000197991"/>
    </source>
</evidence>
<dbReference type="AlphaFoldDB" id="A0A248KAH2"/>